<reference evidence="5" key="1">
    <citation type="journal article" date="2019" name="Int. J. Syst. Evol. Microbiol.">
        <title>The Global Catalogue of Microorganisms (GCM) 10K type strain sequencing project: providing services to taxonomists for standard genome sequencing and annotation.</title>
        <authorList>
            <consortium name="The Broad Institute Genomics Platform"/>
            <consortium name="The Broad Institute Genome Sequencing Center for Infectious Disease"/>
            <person name="Wu L."/>
            <person name="Ma J."/>
        </authorList>
    </citation>
    <scope>NUCLEOTIDE SEQUENCE [LARGE SCALE GENOMIC DNA]</scope>
    <source>
        <strain evidence="5">JCM 18537</strain>
    </source>
</reference>
<comment type="caution">
    <text evidence="4">The sequence shown here is derived from an EMBL/GenBank/DDBJ whole genome shotgun (WGS) entry which is preliminary data.</text>
</comment>
<dbReference type="EMBL" id="BAABKO010000006">
    <property type="protein sequence ID" value="GAA4784162.1"/>
    <property type="molecule type" value="Genomic_DNA"/>
</dbReference>
<evidence type="ECO:0000259" key="3">
    <source>
        <dbReference type="PROSITE" id="PS50977"/>
    </source>
</evidence>
<name>A0ABP9AP20_9MICO</name>
<dbReference type="InterPro" id="IPR001647">
    <property type="entry name" value="HTH_TetR"/>
</dbReference>
<feature type="DNA-binding region" description="H-T-H motif" evidence="2">
    <location>
        <begin position="29"/>
        <end position="48"/>
    </location>
</feature>
<dbReference type="PANTHER" id="PTHR30328:SF54">
    <property type="entry name" value="HTH-TYPE TRANSCRIPTIONAL REPRESSOR SCO4008"/>
    <property type="match status" value="1"/>
</dbReference>
<protein>
    <submittedName>
        <fullName evidence="4">TetR family transcriptional regulator</fullName>
    </submittedName>
</protein>
<dbReference type="SUPFAM" id="SSF48498">
    <property type="entry name" value="Tetracyclin repressor-like, C-terminal domain"/>
    <property type="match status" value="1"/>
</dbReference>
<feature type="domain" description="HTH tetR-type" evidence="3">
    <location>
        <begin position="6"/>
        <end position="66"/>
    </location>
</feature>
<keyword evidence="1 2" id="KW-0238">DNA-binding</keyword>
<accession>A0ABP9AP20</accession>
<dbReference type="InterPro" id="IPR036271">
    <property type="entry name" value="Tet_transcr_reg_TetR-rel_C_sf"/>
</dbReference>
<dbReference type="InterPro" id="IPR050109">
    <property type="entry name" value="HTH-type_TetR-like_transc_reg"/>
</dbReference>
<dbReference type="RefSeq" id="WP_345441516.1">
    <property type="nucleotide sequence ID" value="NZ_BAABKO010000006.1"/>
</dbReference>
<dbReference type="Gene3D" id="1.10.357.10">
    <property type="entry name" value="Tetracycline Repressor, domain 2"/>
    <property type="match status" value="1"/>
</dbReference>
<dbReference type="InterPro" id="IPR041467">
    <property type="entry name" value="Sco4008_C"/>
</dbReference>
<dbReference type="PANTHER" id="PTHR30328">
    <property type="entry name" value="TRANSCRIPTIONAL REPRESSOR"/>
    <property type="match status" value="1"/>
</dbReference>
<dbReference type="InterPro" id="IPR009057">
    <property type="entry name" value="Homeodomain-like_sf"/>
</dbReference>
<dbReference type="Pfam" id="PF00440">
    <property type="entry name" value="TetR_N"/>
    <property type="match status" value="1"/>
</dbReference>
<evidence type="ECO:0000313" key="4">
    <source>
        <dbReference type="EMBL" id="GAA4784162.1"/>
    </source>
</evidence>
<evidence type="ECO:0000256" key="1">
    <source>
        <dbReference type="ARBA" id="ARBA00023125"/>
    </source>
</evidence>
<dbReference type="PROSITE" id="PS50977">
    <property type="entry name" value="HTH_TETR_2"/>
    <property type="match status" value="1"/>
</dbReference>
<evidence type="ECO:0000256" key="2">
    <source>
        <dbReference type="PROSITE-ProRule" id="PRU00335"/>
    </source>
</evidence>
<sequence>MAWDTEATKGRILDAATAEFVAHGLHGTTIERIARRASVNKERIYNYFGGKPALFAEVLRSKVAEGVGSVAFTGAAVEEVADFAERLVAFNRSRPDLIRLLAWEALAYTDEVPDESARVEMYRRRTEALAAAQDDGALTNAFAPEMLHVLLLSLAGYGALLPHVVRMVTGLSPDDEHYRAAVVEAARRLATP</sequence>
<organism evidence="4 5">
    <name type="scientific">Microbacterium gilvum</name>
    <dbReference type="NCBI Taxonomy" id="1336204"/>
    <lineage>
        <taxon>Bacteria</taxon>
        <taxon>Bacillati</taxon>
        <taxon>Actinomycetota</taxon>
        <taxon>Actinomycetes</taxon>
        <taxon>Micrococcales</taxon>
        <taxon>Microbacteriaceae</taxon>
        <taxon>Microbacterium</taxon>
    </lineage>
</organism>
<proteinExistence type="predicted"/>
<keyword evidence="5" id="KW-1185">Reference proteome</keyword>
<dbReference type="Pfam" id="PF17926">
    <property type="entry name" value="TetR_C_21"/>
    <property type="match status" value="1"/>
</dbReference>
<dbReference type="SUPFAM" id="SSF46689">
    <property type="entry name" value="Homeodomain-like"/>
    <property type="match status" value="1"/>
</dbReference>
<gene>
    <name evidence="4" type="ORF">GCM10023351_32120</name>
</gene>
<dbReference type="Proteomes" id="UP001501645">
    <property type="component" value="Unassembled WGS sequence"/>
</dbReference>
<dbReference type="PRINTS" id="PR00455">
    <property type="entry name" value="HTHTETR"/>
</dbReference>
<evidence type="ECO:0000313" key="5">
    <source>
        <dbReference type="Proteomes" id="UP001501645"/>
    </source>
</evidence>